<evidence type="ECO:0000256" key="3">
    <source>
        <dbReference type="ARBA" id="ARBA00022777"/>
    </source>
</evidence>
<dbReference type="InterPro" id="IPR004006">
    <property type="entry name" value="DhaK_dom"/>
</dbReference>
<evidence type="ECO:0000259" key="6">
    <source>
        <dbReference type="PROSITE" id="PS51480"/>
    </source>
</evidence>
<dbReference type="InterPro" id="IPR050861">
    <property type="entry name" value="Dihydroxyacetone_Kinase"/>
</dbReference>
<dbReference type="Gene3D" id="3.40.50.10440">
    <property type="entry name" value="Dihydroxyacetone kinase, domain 1"/>
    <property type="match status" value="1"/>
</dbReference>
<dbReference type="SUPFAM" id="SSF82549">
    <property type="entry name" value="DAK1/DegV-like"/>
    <property type="match status" value="1"/>
</dbReference>
<keyword evidence="1" id="KW-0808">Transferase</keyword>
<dbReference type="EMBL" id="JBHSPR010000007">
    <property type="protein sequence ID" value="MFC6015933.1"/>
    <property type="molecule type" value="Genomic_DNA"/>
</dbReference>
<reference evidence="9" key="1">
    <citation type="journal article" date="2019" name="Int. J. Syst. Evol. Microbiol.">
        <title>The Global Catalogue of Microorganisms (GCM) 10K type strain sequencing project: providing services to taxonomists for standard genome sequencing and annotation.</title>
        <authorList>
            <consortium name="The Broad Institute Genomics Platform"/>
            <consortium name="The Broad Institute Genome Sequencing Center for Infectious Disease"/>
            <person name="Wu L."/>
            <person name="Ma J."/>
        </authorList>
    </citation>
    <scope>NUCLEOTIDE SEQUENCE [LARGE SCALE GENOMIC DNA]</scope>
    <source>
        <strain evidence="9">ZS-35-S2</strain>
    </source>
</reference>
<keyword evidence="2" id="KW-0547">Nucleotide-binding</keyword>
<dbReference type="SMART" id="SM01120">
    <property type="entry name" value="Dak2"/>
    <property type="match status" value="1"/>
</dbReference>
<keyword evidence="3 8" id="KW-0418">Kinase</keyword>
<protein>
    <submittedName>
        <fullName evidence="8">Dihydroxyacetone kinase family protein</fullName>
    </submittedName>
</protein>
<dbReference type="InterPro" id="IPR036117">
    <property type="entry name" value="DhaL_dom_sf"/>
</dbReference>
<sequence>MTRLYDDPASFTEDMLAGFLDLHRRYVRGVDGGVVRAGATRTGKVAVVVGGGSGHYPAFCGVVGPGFADGAVVGNIFTSPSAQQAYEVARAADNGGGVLFLFGNYAGDVMNFGLAQQRLRAEGIDTRTVLVTDDIASAVPAEAEKRRGIAGDFVVFKTAAAAAEAGYPLAEVERVARVTNELTRSLGVAFAGCTLPGQDHPLFTVPAGTMGLGLGIHGEPGVSSDDLPTASELARVLVRGVLAERPEGAGPRVAAILNGLGATKYEELFVVWKTVAEELSRAGLEVVDPEVGELVTSLDMAGCSLTLCWLDEELEGFWCAPADTPAYRKNPHRVAGLADQVDRATEAGGPTVSGDRANGGRAAEASGGQVTDSGNGGSGTARSSPESRAYGRAVAGALAEVAEALAVAEEELGRLDAVAGDGDHGRGMLRGVRAAAGAAQAAVDGGHGVASVLGAAGDAWAARAGGTSGVLWGAALRSAGEQLGDERSPLGTADVRAAVWAAVETVQGLGGAEPGDKTLLDALVPFHDALDTAAGSDTPVGAAWQQAARVADRAAEETAGLRPRVGRARPLADRSVGTPDPGAVSLALCVRTVAVAFERHGDSTPEVSIVDEGSDR</sequence>
<name>A0ABW1K5C6_9ACTN</name>
<comment type="caution">
    <text evidence="8">The sequence shown here is derived from an EMBL/GenBank/DDBJ whole genome shotgun (WGS) entry which is preliminary data.</text>
</comment>
<dbReference type="Gene3D" id="3.30.1180.20">
    <property type="entry name" value="Dihydroxyacetone kinase, domain 2"/>
    <property type="match status" value="1"/>
</dbReference>
<evidence type="ECO:0000259" key="7">
    <source>
        <dbReference type="PROSITE" id="PS51481"/>
    </source>
</evidence>
<dbReference type="Pfam" id="PF02733">
    <property type="entry name" value="Dak1"/>
    <property type="match status" value="1"/>
</dbReference>
<evidence type="ECO:0000313" key="9">
    <source>
        <dbReference type="Proteomes" id="UP001596203"/>
    </source>
</evidence>
<dbReference type="PROSITE" id="PS51480">
    <property type="entry name" value="DHAL"/>
    <property type="match status" value="1"/>
</dbReference>
<proteinExistence type="predicted"/>
<evidence type="ECO:0000256" key="5">
    <source>
        <dbReference type="SAM" id="MobiDB-lite"/>
    </source>
</evidence>
<evidence type="ECO:0000313" key="8">
    <source>
        <dbReference type="EMBL" id="MFC6015933.1"/>
    </source>
</evidence>
<dbReference type="Pfam" id="PF02734">
    <property type="entry name" value="Dak2"/>
    <property type="match status" value="1"/>
</dbReference>
<dbReference type="PANTHER" id="PTHR28629:SF4">
    <property type="entry name" value="TRIOKINASE_FMN CYCLASE"/>
    <property type="match status" value="1"/>
</dbReference>
<feature type="domain" description="DhaL" evidence="6">
    <location>
        <begin position="392"/>
        <end position="595"/>
    </location>
</feature>
<evidence type="ECO:0000256" key="4">
    <source>
        <dbReference type="ARBA" id="ARBA00022840"/>
    </source>
</evidence>
<gene>
    <name evidence="8" type="ORF">ACFP2T_06975</name>
</gene>
<dbReference type="PANTHER" id="PTHR28629">
    <property type="entry name" value="TRIOKINASE/FMN CYCLASE"/>
    <property type="match status" value="1"/>
</dbReference>
<dbReference type="Gene3D" id="1.25.40.340">
    <property type="match status" value="1"/>
</dbReference>
<dbReference type="PROSITE" id="PS51481">
    <property type="entry name" value="DHAK"/>
    <property type="match status" value="1"/>
</dbReference>
<dbReference type="Proteomes" id="UP001596203">
    <property type="component" value="Unassembled WGS sequence"/>
</dbReference>
<keyword evidence="9" id="KW-1185">Reference proteome</keyword>
<dbReference type="RefSeq" id="WP_377418729.1">
    <property type="nucleotide sequence ID" value="NZ_JBHSPR010000007.1"/>
</dbReference>
<evidence type="ECO:0000256" key="1">
    <source>
        <dbReference type="ARBA" id="ARBA00022679"/>
    </source>
</evidence>
<organism evidence="8 9">
    <name type="scientific">Plantactinospora solaniradicis</name>
    <dbReference type="NCBI Taxonomy" id="1723736"/>
    <lineage>
        <taxon>Bacteria</taxon>
        <taxon>Bacillati</taxon>
        <taxon>Actinomycetota</taxon>
        <taxon>Actinomycetes</taxon>
        <taxon>Micromonosporales</taxon>
        <taxon>Micromonosporaceae</taxon>
        <taxon>Plantactinospora</taxon>
    </lineage>
</organism>
<dbReference type="SUPFAM" id="SSF101473">
    <property type="entry name" value="DhaL-like"/>
    <property type="match status" value="1"/>
</dbReference>
<evidence type="ECO:0000256" key="2">
    <source>
        <dbReference type="ARBA" id="ARBA00022741"/>
    </source>
</evidence>
<accession>A0ABW1K5C6</accession>
<dbReference type="InterPro" id="IPR004007">
    <property type="entry name" value="DhaL_dom"/>
</dbReference>
<dbReference type="GO" id="GO:0016301">
    <property type="term" value="F:kinase activity"/>
    <property type="evidence" value="ECO:0007669"/>
    <property type="project" value="UniProtKB-KW"/>
</dbReference>
<feature type="region of interest" description="Disordered" evidence="5">
    <location>
        <begin position="340"/>
        <end position="387"/>
    </location>
</feature>
<dbReference type="NCBIfam" id="NF011049">
    <property type="entry name" value="PRK14479.1"/>
    <property type="match status" value="1"/>
</dbReference>
<keyword evidence="4" id="KW-0067">ATP-binding</keyword>
<feature type="domain" description="DhaK" evidence="7">
    <location>
        <begin position="7"/>
        <end position="327"/>
    </location>
</feature>